<dbReference type="EMBL" id="GGEC01052029">
    <property type="protein sequence ID" value="MBX32513.1"/>
    <property type="molecule type" value="Transcribed_RNA"/>
</dbReference>
<accession>A0A2P2MQL8</accession>
<proteinExistence type="predicted"/>
<organism evidence="1">
    <name type="scientific">Rhizophora mucronata</name>
    <name type="common">Asiatic mangrove</name>
    <dbReference type="NCBI Taxonomy" id="61149"/>
    <lineage>
        <taxon>Eukaryota</taxon>
        <taxon>Viridiplantae</taxon>
        <taxon>Streptophyta</taxon>
        <taxon>Embryophyta</taxon>
        <taxon>Tracheophyta</taxon>
        <taxon>Spermatophyta</taxon>
        <taxon>Magnoliopsida</taxon>
        <taxon>eudicotyledons</taxon>
        <taxon>Gunneridae</taxon>
        <taxon>Pentapetalae</taxon>
        <taxon>rosids</taxon>
        <taxon>fabids</taxon>
        <taxon>Malpighiales</taxon>
        <taxon>Rhizophoraceae</taxon>
        <taxon>Rhizophora</taxon>
    </lineage>
</organism>
<name>A0A2P2MQL8_RHIMU</name>
<dbReference type="AlphaFoldDB" id="A0A2P2MQL8"/>
<protein>
    <submittedName>
        <fullName evidence="1">Uncharacterized protein</fullName>
    </submittedName>
</protein>
<sequence length="65" mass="6992">MGCPAVHLIVCPARQESGNSYLPASSSGVQRSYLHPFSEPSQLIMATVVIPLSLLFAIRQQHSGL</sequence>
<evidence type="ECO:0000313" key="1">
    <source>
        <dbReference type="EMBL" id="MBX32513.1"/>
    </source>
</evidence>
<reference evidence="1" key="1">
    <citation type="submission" date="2018-02" db="EMBL/GenBank/DDBJ databases">
        <title>Rhizophora mucronata_Transcriptome.</title>
        <authorList>
            <person name="Meera S.P."/>
            <person name="Sreeshan A."/>
            <person name="Augustine A."/>
        </authorList>
    </citation>
    <scope>NUCLEOTIDE SEQUENCE</scope>
    <source>
        <tissue evidence="1">Leaf</tissue>
    </source>
</reference>